<organism evidence="2 3">
    <name type="scientific">Aphis craccivora</name>
    <name type="common">Cowpea aphid</name>
    <dbReference type="NCBI Taxonomy" id="307492"/>
    <lineage>
        <taxon>Eukaryota</taxon>
        <taxon>Metazoa</taxon>
        <taxon>Ecdysozoa</taxon>
        <taxon>Arthropoda</taxon>
        <taxon>Hexapoda</taxon>
        <taxon>Insecta</taxon>
        <taxon>Pterygota</taxon>
        <taxon>Neoptera</taxon>
        <taxon>Paraneoptera</taxon>
        <taxon>Hemiptera</taxon>
        <taxon>Sternorrhyncha</taxon>
        <taxon>Aphidomorpha</taxon>
        <taxon>Aphidoidea</taxon>
        <taxon>Aphididae</taxon>
        <taxon>Aphidini</taxon>
        <taxon>Aphis</taxon>
        <taxon>Aphis</taxon>
    </lineage>
</organism>
<gene>
    <name evidence="2" type="ORF">FWK35_00022270</name>
</gene>
<dbReference type="EMBL" id="VUJU01002839">
    <property type="protein sequence ID" value="KAF0759936.1"/>
    <property type="molecule type" value="Genomic_DNA"/>
</dbReference>
<sequence>RSFPLPFGCRSAVYPPPHSRGPGRVHVVKVTTARDQRPRRHNIVIGAYAHYASMMYLLLCIRLHNRCVFGFNRRI</sequence>
<dbReference type="Proteomes" id="UP000478052">
    <property type="component" value="Unassembled WGS sequence"/>
</dbReference>
<reference evidence="2 3" key="1">
    <citation type="submission" date="2019-08" db="EMBL/GenBank/DDBJ databases">
        <title>Whole genome of Aphis craccivora.</title>
        <authorList>
            <person name="Voronova N.V."/>
            <person name="Shulinski R.S."/>
            <person name="Bandarenka Y.V."/>
            <person name="Zhorov D.G."/>
            <person name="Warner D."/>
        </authorList>
    </citation>
    <scope>NUCLEOTIDE SEQUENCE [LARGE SCALE GENOMIC DNA]</scope>
    <source>
        <strain evidence="2">180601</strain>
        <tissue evidence="2">Whole Body</tissue>
    </source>
</reference>
<proteinExistence type="predicted"/>
<feature type="transmembrane region" description="Helical" evidence="1">
    <location>
        <begin position="43"/>
        <end position="64"/>
    </location>
</feature>
<feature type="non-terminal residue" evidence="2">
    <location>
        <position position="1"/>
    </location>
</feature>
<keyword evidence="3" id="KW-1185">Reference proteome</keyword>
<evidence type="ECO:0000313" key="3">
    <source>
        <dbReference type="Proteomes" id="UP000478052"/>
    </source>
</evidence>
<evidence type="ECO:0000256" key="1">
    <source>
        <dbReference type="SAM" id="Phobius"/>
    </source>
</evidence>
<name>A0A6G0YQR2_APHCR</name>
<protein>
    <submittedName>
        <fullName evidence="2">Uncharacterized protein</fullName>
    </submittedName>
</protein>
<comment type="caution">
    <text evidence="2">The sequence shown here is derived from an EMBL/GenBank/DDBJ whole genome shotgun (WGS) entry which is preliminary data.</text>
</comment>
<keyword evidence="1" id="KW-1133">Transmembrane helix</keyword>
<keyword evidence="1" id="KW-0812">Transmembrane</keyword>
<accession>A0A6G0YQR2</accession>
<evidence type="ECO:0000313" key="2">
    <source>
        <dbReference type="EMBL" id="KAF0759936.1"/>
    </source>
</evidence>
<keyword evidence="1" id="KW-0472">Membrane</keyword>
<dbReference type="AlphaFoldDB" id="A0A6G0YQR2"/>